<dbReference type="InterPro" id="IPR035994">
    <property type="entry name" value="Nucleoside_phosphorylase_sf"/>
</dbReference>
<gene>
    <name evidence="5" type="ORF">METZ01_LOCUS82303</name>
</gene>
<reference evidence="5" key="1">
    <citation type="submission" date="2018-05" db="EMBL/GenBank/DDBJ databases">
        <authorList>
            <person name="Lanie J.A."/>
            <person name="Ng W.-L."/>
            <person name="Kazmierczak K.M."/>
            <person name="Andrzejewski T.M."/>
            <person name="Davidsen T.M."/>
            <person name="Wayne K.J."/>
            <person name="Tettelin H."/>
            <person name="Glass J.I."/>
            <person name="Rusch D."/>
            <person name="Podicherti R."/>
            <person name="Tsui H.-C.T."/>
            <person name="Winkler M.E."/>
        </authorList>
    </citation>
    <scope>NUCLEOTIDE SEQUENCE</scope>
</reference>
<dbReference type="CDD" id="cd17767">
    <property type="entry name" value="UP_EcUdp-like"/>
    <property type="match status" value="1"/>
</dbReference>
<dbReference type="Gene3D" id="3.40.50.1580">
    <property type="entry name" value="Nucleoside phosphorylase domain"/>
    <property type="match status" value="1"/>
</dbReference>
<comment type="similarity">
    <text evidence="1">Belongs to the PNP/UDP phosphorylase family.</text>
</comment>
<keyword evidence="2" id="KW-0328">Glycosyltransferase</keyword>
<dbReference type="PROSITE" id="PS01232">
    <property type="entry name" value="PNP_UDP_1"/>
    <property type="match status" value="1"/>
</dbReference>
<dbReference type="AlphaFoldDB" id="A0A381UMT6"/>
<evidence type="ECO:0000259" key="4">
    <source>
        <dbReference type="Pfam" id="PF01048"/>
    </source>
</evidence>
<protein>
    <recommendedName>
        <fullName evidence="4">Nucleoside phosphorylase domain-containing protein</fullName>
    </recommendedName>
</protein>
<dbReference type="EMBL" id="UINC01006757">
    <property type="protein sequence ID" value="SVA29449.1"/>
    <property type="molecule type" value="Genomic_DNA"/>
</dbReference>
<evidence type="ECO:0000256" key="2">
    <source>
        <dbReference type="ARBA" id="ARBA00022676"/>
    </source>
</evidence>
<evidence type="ECO:0000256" key="3">
    <source>
        <dbReference type="ARBA" id="ARBA00022679"/>
    </source>
</evidence>
<sequence length="242" mass="26182">MSITELQYHIKLRKGDVGRYVLLPGDPGRVPLIASYLTDARKIAENREHQTFTGTLDGVPVSVTSTGIGGPSTAIAVEELNKIGADTLIRVGTSGKMQDYMSSGDLIVVSAAVRDEGTALHYMPKAFSAVADLDVVECLRNACEVLSAPYHVGISHSKDSFYGEIEPERMPMANFLKERWQAWVKCGVLCSEMEAAALYVIARTLGIRAGGLMVAHGVDDSLEILCKTAVEGVRQLIRLDQS</sequence>
<evidence type="ECO:0000256" key="1">
    <source>
        <dbReference type="ARBA" id="ARBA00010456"/>
    </source>
</evidence>
<dbReference type="InterPro" id="IPR018016">
    <property type="entry name" value="Nucleoside_phosphorylase_CS"/>
</dbReference>
<feature type="domain" description="Nucleoside phosphorylase" evidence="4">
    <location>
        <begin position="19"/>
        <end position="215"/>
    </location>
</feature>
<accession>A0A381UMT6</accession>
<dbReference type="GO" id="GO:0016763">
    <property type="term" value="F:pentosyltransferase activity"/>
    <property type="evidence" value="ECO:0007669"/>
    <property type="project" value="InterPro"/>
</dbReference>
<dbReference type="SUPFAM" id="SSF53167">
    <property type="entry name" value="Purine and uridine phosphorylases"/>
    <property type="match status" value="1"/>
</dbReference>
<proteinExistence type="inferred from homology"/>
<dbReference type="Pfam" id="PF01048">
    <property type="entry name" value="PNP_UDP_1"/>
    <property type="match status" value="1"/>
</dbReference>
<dbReference type="PANTHER" id="PTHR43691:SF13">
    <property type="entry name" value="URIDINE PHOSPHORYLASE"/>
    <property type="match status" value="1"/>
</dbReference>
<evidence type="ECO:0000313" key="5">
    <source>
        <dbReference type="EMBL" id="SVA29449.1"/>
    </source>
</evidence>
<keyword evidence="3" id="KW-0808">Transferase</keyword>
<name>A0A381UMT6_9ZZZZ</name>
<dbReference type="GO" id="GO:0005829">
    <property type="term" value="C:cytosol"/>
    <property type="evidence" value="ECO:0007669"/>
    <property type="project" value="TreeGrafter"/>
</dbReference>
<dbReference type="InterPro" id="IPR000845">
    <property type="entry name" value="Nucleoside_phosphorylase_d"/>
</dbReference>
<dbReference type="GO" id="GO:0009164">
    <property type="term" value="P:nucleoside catabolic process"/>
    <property type="evidence" value="ECO:0007669"/>
    <property type="project" value="UniProtKB-ARBA"/>
</dbReference>
<dbReference type="PANTHER" id="PTHR43691">
    <property type="entry name" value="URIDINE PHOSPHORYLASE"/>
    <property type="match status" value="1"/>
</dbReference>
<organism evidence="5">
    <name type="scientific">marine metagenome</name>
    <dbReference type="NCBI Taxonomy" id="408172"/>
    <lineage>
        <taxon>unclassified sequences</taxon>
        <taxon>metagenomes</taxon>
        <taxon>ecological metagenomes</taxon>
    </lineage>
</organism>